<sequence precursor="true">MRMFSLSRVIALCLIAFPLSSLTVNRVSAEEHQHEHVAADVPTFGVALLMPTKDSKVRGMLRLMQKEDGLHIMGRVNNLTPGEHGFHIHEFGDLRSSDGTSAGGHFNPEGHDHGAPGAKSHAGDLGNITAGEDGVAKVDIVATDAKLHVILGRAFVVHAGKDDLSSQPSGDAGGRVALGVIAVGNPELKKSK</sequence>
<organism evidence="5 6">
    <name type="scientific">Neorhodopirellula pilleata</name>
    <dbReference type="NCBI Taxonomy" id="2714738"/>
    <lineage>
        <taxon>Bacteria</taxon>
        <taxon>Pseudomonadati</taxon>
        <taxon>Planctomycetota</taxon>
        <taxon>Planctomycetia</taxon>
        <taxon>Pirellulales</taxon>
        <taxon>Pirellulaceae</taxon>
        <taxon>Neorhodopirellula</taxon>
    </lineage>
</organism>
<dbReference type="SUPFAM" id="SSF49329">
    <property type="entry name" value="Cu,Zn superoxide dismutase-like"/>
    <property type="match status" value="1"/>
</dbReference>
<evidence type="ECO:0000259" key="4">
    <source>
        <dbReference type="Pfam" id="PF00080"/>
    </source>
</evidence>
<gene>
    <name evidence="5" type="primary">yojM</name>
    <name evidence="5" type="ORF">Pla100_32910</name>
</gene>
<dbReference type="CDD" id="cd00305">
    <property type="entry name" value="Cu-Zn_Superoxide_Dismutase"/>
    <property type="match status" value="1"/>
</dbReference>
<dbReference type="GO" id="GO:0006801">
    <property type="term" value="P:superoxide metabolic process"/>
    <property type="evidence" value="ECO:0007669"/>
    <property type="project" value="InterPro"/>
</dbReference>
<comment type="similarity">
    <text evidence="1">Belongs to the Cu-Zn superoxide dismutase family.</text>
</comment>
<evidence type="ECO:0000256" key="2">
    <source>
        <dbReference type="SAM" id="MobiDB-lite"/>
    </source>
</evidence>
<dbReference type="RefSeq" id="WP_231603116.1">
    <property type="nucleotide sequence ID" value="NZ_SJPM01000006.1"/>
</dbReference>
<comment type="caution">
    <text evidence="5">The sequence shown here is derived from an EMBL/GenBank/DDBJ whole genome shotgun (WGS) entry which is preliminary data.</text>
</comment>
<keyword evidence="6" id="KW-1185">Reference proteome</keyword>
<feature type="signal peptide" evidence="3">
    <location>
        <begin position="1"/>
        <end position="29"/>
    </location>
</feature>
<feature type="domain" description="Superoxide dismutase copper/zinc binding" evidence="4">
    <location>
        <begin position="57"/>
        <end position="181"/>
    </location>
</feature>
<evidence type="ECO:0000256" key="1">
    <source>
        <dbReference type="ARBA" id="ARBA00010457"/>
    </source>
</evidence>
<proteinExistence type="inferred from homology"/>
<dbReference type="InterPro" id="IPR036423">
    <property type="entry name" value="SOD-like_Cu/Zn_dom_sf"/>
</dbReference>
<feature type="region of interest" description="Disordered" evidence="2">
    <location>
        <begin position="99"/>
        <end position="121"/>
    </location>
</feature>
<dbReference type="GO" id="GO:0005507">
    <property type="term" value="F:copper ion binding"/>
    <property type="evidence" value="ECO:0007669"/>
    <property type="project" value="InterPro"/>
</dbReference>
<protein>
    <submittedName>
        <fullName evidence="5">Superoxide dismutase-like protein YojM</fullName>
    </submittedName>
</protein>
<dbReference type="PANTHER" id="PTHR10003">
    <property type="entry name" value="SUPEROXIDE DISMUTASE CU-ZN -RELATED"/>
    <property type="match status" value="1"/>
</dbReference>
<reference evidence="5 6" key="1">
    <citation type="submission" date="2019-02" db="EMBL/GenBank/DDBJ databases">
        <title>Deep-cultivation of Planctomycetes and their phenomic and genomic characterization uncovers novel biology.</title>
        <authorList>
            <person name="Wiegand S."/>
            <person name="Jogler M."/>
            <person name="Boedeker C."/>
            <person name="Pinto D."/>
            <person name="Vollmers J."/>
            <person name="Rivas-Marin E."/>
            <person name="Kohn T."/>
            <person name="Peeters S.H."/>
            <person name="Heuer A."/>
            <person name="Rast P."/>
            <person name="Oberbeckmann S."/>
            <person name="Bunk B."/>
            <person name="Jeske O."/>
            <person name="Meyerdierks A."/>
            <person name="Storesund J.E."/>
            <person name="Kallscheuer N."/>
            <person name="Luecker S."/>
            <person name="Lage O.M."/>
            <person name="Pohl T."/>
            <person name="Merkel B.J."/>
            <person name="Hornburger P."/>
            <person name="Mueller R.-W."/>
            <person name="Bruemmer F."/>
            <person name="Labrenz M."/>
            <person name="Spormann A.M."/>
            <person name="Op Den Camp H."/>
            <person name="Overmann J."/>
            <person name="Amann R."/>
            <person name="Jetten M.S.M."/>
            <person name="Mascher T."/>
            <person name="Medema M.H."/>
            <person name="Devos D.P."/>
            <person name="Kaster A.-K."/>
            <person name="Ovreas L."/>
            <person name="Rohde M."/>
            <person name="Galperin M.Y."/>
            <person name="Jogler C."/>
        </authorList>
    </citation>
    <scope>NUCLEOTIDE SEQUENCE [LARGE SCALE GENOMIC DNA]</scope>
    <source>
        <strain evidence="5 6">Pla100</strain>
    </source>
</reference>
<dbReference type="AlphaFoldDB" id="A0A5C6A8D5"/>
<keyword evidence="3" id="KW-0732">Signal</keyword>
<evidence type="ECO:0000313" key="5">
    <source>
        <dbReference type="EMBL" id="TWT95650.1"/>
    </source>
</evidence>
<dbReference type="Proteomes" id="UP000316213">
    <property type="component" value="Unassembled WGS sequence"/>
</dbReference>
<evidence type="ECO:0000313" key="6">
    <source>
        <dbReference type="Proteomes" id="UP000316213"/>
    </source>
</evidence>
<dbReference type="Gene3D" id="2.60.40.200">
    <property type="entry name" value="Superoxide dismutase, copper/zinc binding domain"/>
    <property type="match status" value="1"/>
</dbReference>
<dbReference type="Pfam" id="PF00080">
    <property type="entry name" value="Sod_Cu"/>
    <property type="match status" value="1"/>
</dbReference>
<dbReference type="EMBL" id="SJPM01000006">
    <property type="protein sequence ID" value="TWT95650.1"/>
    <property type="molecule type" value="Genomic_DNA"/>
</dbReference>
<dbReference type="InterPro" id="IPR024134">
    <property type="entry name" value="SOD_Cu/Zn_/chaperone"/>
</dbReference>
<feature type="chain" id="PRO_5022994542" evidence="3">
    <location>
        <begin position="30"/>
        <end position="192"/>
    </location>
</feature>
<name>A0A5C6A8D5_9BACT</name>
<evidence type="ECO:0000256" key="3">
    <source>
        <dbReference type="SAM" id="SignalP"/>
    </source>
</evidence>
<accession>A0A5C6A8D5</accession>
<dbReference type="InterPro" id="IPR001424">
    <property type="entry name" value="SOD_Cu_Zn_dom"/>
</dbReference>